<keyword evidence="3" id="KW-0131">Cell cycle</keyword>
<evidence type="ECO:0000256" key="1">
    <source>
        <dbReference type="ARBA" id="ARBA00022618"/>
    </source>
</evidence>
<proteinExistence type="inferred from homology"/>
<dbReference type="InterPro" id="IPR036915">
    <property type="entry name" value="Cyclin-like_sf"/>
</dbReference>
<reference evidence="8" key="1">
    <citation type="submission" date="2021-01" db="EMBL/GenBank/DDBJ databases">
        <authorList>
            <person name="Corre E."/>
            <person name="Pelletier E."/>
            <person name="Niang G."/>
            <person name="Scheremetjew M."/>
            <person name="Finn R."/>
            <person name="Kale V."/>
            <person name="Holt S."/>
            <person name="Cochrane G."/>
            <person name="Meng A."/>
            <person name="Brown T."/>
            <person name="Cohen L."/>
        </authorList>
    </citation>
    <scope>NUCLEOTIDE SEQUENCE</scope>
    <source>
        <strain evidence="8">MM31A-1</strain>
    </source>
</reference>
<dbReference type="InterPro" id="IPR004367">
    <property type="entry name" value="Cyclin_C-dom"/>
</dbReference>
<dbReference type="AlphaFoldDB" id="A0A7S3Q0F9"/>
<evidence type="ECO:0000259" key="7">
    <source>
        <dbReference type="SMART" id="SM01332"/>
    </source>
</evidence>
<dbReference type="CDD" id="cd20507">
    <property type="entry name" value="CYCLIN_CCNB1-like_rpt1"/>
    <property type="match status" value="1"/>
</dbReference>
<feature type="compositionally biased region" description="Polar residues" evidence="5">
    <location>
        <begin position="27"/>
        <end position="37"/>
    </location>
</feature>
<feature type="compositionally biased region" description="Basic and acidic residues" evidence="5">
    <location>
        <begin position="38"/>
        <end position="48"/>
    </location>
</feature>
<dbReference type="SUPFAM" id="SSF47954">
    <property type="entry name" value="Cyclin-like"/>
    <property type="match status" value="2"/>
</dbReference>
<name>A0A7S3Q0F9_9STRA</name>
<dbReference type="PANTHER" id="PTHR10177">
    <property type="entry name" value="CYCLINS"/>
    <property type="match status" value="1"/>
</dbReference>
<dbReference type="InterPro" id="IPR039361">
    <property type="entry name" value="Cyclin"/>
</dbReference>
<dbReference type="InterPro" id="IPR013763">
    <property type="entry name" value="Cyclin-like_dom"/>
</dbReference>
<dbReference type="FunFam" id="1.10.472.10:FF:000001">
    <property type="entry name" value="G2/mitotic-specific cyclin"/>
    <property type="match status" value="1"/>
</dbReference>
<keyword evidence="2 4" id="KW-0195">Cyclin</keyword>
<protein>
    <recommendedName>
        <fullName evidence="9">Cyclin N-terminal domain-containing protein</fullName>
    </recommendedName>
</protein>
<dbReference type="PROSITE" id="PS00292">
    <property type="entry name" value="CYCLINS"/>
    <property type="match status" value="1"/>
</dbReference>
<dbReference type="GO" id="GO:0044772">
    <property type="term" value="P:mitotic cell cycle phase transition"/>
    <property type="evidence" value="ECO:0007669"/>
    <property type="project" value="InterPro"/>
</dbReference>
<dbReference type="SMART" id="SM01332">
    <property type="entry name" value="Cyclin_C"/>
    <property type="match status" value="1"/>
</dbReference>
<dbReference type="GO" id="GO:0051301">
    <property type="term" value="P:cell division"/>
    <property type="evidence" value="ECO:0007669"/>
    <property type="project" value="UniProtKB-KW"/>
</dbReference>
<dbReference type="InterPro" id="IPR048258">
    <property type="entry name" value="Cyclins_cyclin-box"/>
</dbReference>
<gene>
    <name evidence="8" type="ORF">CDEB00056_LOCUS6496</name>
</gene>
<organism evidence="8">
    <name type="scientific">Chaetoceros debilis</name>
    <dbReference type="NCBI Taxonomy" id="122233"/>
    <lineage>
        <taxon>Eukaryota</taxon>
        <taxon>Sar</taxon>
        <taxon>Stramenopiles</taxon>
        <taxon>Ochrophyta</taxon>
        <taxon>Bacillariophyta</taxon>
        <taxon>Coscinodiscophyceae</taxon>
        <taxon>Chaetocerotophycidae</taxon>
        <taxon>Chaetocerotales</taxon>
        <taxon>Chaetocerotaceae</taxon>
        <taxon>Chaetoceros</taxon>
    </lineage>
</organism>
<evidence type="ECO:0000259" key="6">
    <source>
        <dbReference type="SMART" id="SM00385"/>
    </source>
</evidence>
<accession>A0A7S3Q0F9</accession>
<dbReference type="GO" id="GO:0016538">
    <property type="term" value="F:cyclin-dependent protein serine/threonine kinase regulator activity"/>
    <property type="evidence" value="ECO:0007669"/>
    <property type="project" value="InterPro"/>
</dbReference>
<feature type="region of interest" description="Disordered" evidence="5">
    <location>
        <begin position="1"/>
        <end position="49"/>
    </location>
</feature>
<dbReference type="InterPro" id="IPR006671">
    <property type="entry name" value="Cyclin_N"/>
</dbReference>
<dbReference type="Pfam" id="PF02984">
    <property type="entry name" value="Cyclin_C"/>
    <property type="match status" value="1"/>
</dbReference>
<evidence type="ECO:0000256" key="3">
    <source>
        <dbReference type="ARBA" id="ARBA00023306"/>
    </source>
</evidence>
<dbReference type="PIRSF" id="PIRSF001771">
    <property type="entry name" value="Cyclin_A_B_D_E"/>
    <property type="match status" value="1"/>
</dbReference>
<feature type="domain" description="Cyclin-like" evidence="6">
    <location>
        <begin position="152"/>
        <end position="236"/>
    </location>
</feature>
<feature type="domain" description="Cyclin-like" evidence="6">
    <location>
        <begin position="249"/>
        <end position="330"/>
    </location>
</feature>
<dbReference type="SMART" id="SM00385">
    <property type="entry name" value="CYCLIN"/>
    <property type="match status" value="2"/>
</dbReference>
<sequence>MFHPNTDTNANPASQTSGRTRRAFGDVTNSTRVNSRNGQKEQAVEKKQRVQVARKPSIILAPIQTNSVSTERHEPVLQMHNQNMQGPEGSYQYTGTVDDIDERDKNDPLCVTSYVQDMYEHFADKEQSTSVRPVYMEDQSNINERMRSILVDWLVEVHLKFKLVPETLYLTINLIDRFLEKEDISRPKLQLVGVTSLLIASKYEEIYPPELRDLVYICDHAYSKELILEMEYKMLTTLEYRITIPSAHAFLVRYLKAAHADRKIVQLSCYILDGTLQSYNLLHFLPSQLAAASVLIARKAVGRNAWSPTLLKYATYCEEDITPVARAILAEKTSSTQELRAVNKKYQSQRYGAVANTPLDWEI</sequence>
<feature type="domain" description="Cyclin C-terminal" evidence="7">
    <location>
        <begin position="245"/>
        <end position="360"/>
    </location>
</feature>
<evidence type="ECO:0000256" key="4">
    <source>
        <dbReference type="RuleBase" id="RU000383"/>
    </source>
</evidence>
<keyword evidence="1" id="KW-0132">Cell division</keyword>
<dbReference type="Gene3D" id="1.10.472.10">
    <property type="entry name" value="Cyclin-like"/>
    <property type="match status" value="2"/>
</dbReference>
<dbReference type="EMBL" id="HBIO01008500">
    <property type="protein sequence ID" value="CAE0461655.1"/>
    <property type="molecule type" value="Transcribed_RNA"/>
</dbReference>
<evidence type="ECO:0000256" key="5">
    <source>
        <dbReference type="SAM" id="MobiDB-lite"/>
    </source>
</evidence>
<evidence type="ECO:0000313" key="8">
    <source>
        <dbReference type="EMBL" id="CAE0461655.1"/>
    </source>
</evidence>
<dbReference type="InterPro" id="IPR046965">
    <property type="entry name" value="Cyclin_A/B-like"/>
</dbReference>
<evidence type="ECO:0000256" key="2">
    <source>
        <dbReference type="ARBA" id="ARBA00023127"/>
    </source>
</evidence>
<evidence type="ECO:0008006" key="9">
    <source>
        <dbReference type="Google" id="ProtNLM"/>
    </source>
</evidence>
<comment type="similarity">
    <text evidence="4">Belongs to the cyclin family.</text>
</comment>
<feature type="compositionally biased region" description="Polar residues" evidence="5">
    <location>
        <begin position="1"/>
        <end position="18"/>
    </location>
</feature>
<dbReference type="Pfam" id="PF00134">
    <property type="entry name" value="Cyclin_N"/>
    <property type="match status" value="1"/>
</dbReference>